<keyword evidence="3" id="KW-1185">Reference proteome</keyword>
<accession>A0AAE6YN68</accession>
<feature type="domain" description="Glycosyltransferase 2-like" evidence="1">
    <location>
        <begin position="296"/>
        <end position="441"/>
    </location>
</feature>
<dbReference type="InterPro" id="IPR029044">
    <property type="entry name" value="Nucleotide-diphossugar_trans"/>
</dbReference>
<dbReference type="CDD" id="cd00761">
    <property type="entry name" value="Glyco_tranf_GTA_type"/>
    <property type="match status" value="2"/>
</dbReference>
<sequence length="1289" mass="149726">MTTTVHVVQITDETYLMPTSVAITSMKENKNSSSKYIVHVVSVGLSIESKNKLFELQEENFIIDIIEQKTEQAFLKLTKADGDLHVKPAATVKFKLPELFPQIDKILYLDGDVLVKKDLTELYNTDLNGKYAGVVKDIISVRNPKHMRFLKTSHQFYFNSGVMLLNLETMREDHISEALVNYRVNGINHFMDQDALNIVFRENVRYISPMYNLLNKFYDWMDKKQLSEFYQIDMPETAIDSFNEATIIHLGSHEKPWIYEMGFLSNLYKKYHSLSPFKNEELQLIPSEKNDKLKVSVIVPVYNQEKYLRECLDSLVAQTLKEAEFIIINDGSTDCSIDIMNEYQEKDPRFVLIDKQNEGVGKTINLGISMAKGEYIAELDSDDYVSPEMYENLYQISTRHNVDIIKSNVWNFTGSGDDLILNQEKAAPNDYYNRVIRPHEENEVFSFPIYAWTSLYRASLLKDNNIIWNGEVSSYNDNGFFWQTMSNAKTVFYVSKAYIYHRRDNENSTVKDVEKLLKNFFIEHEFIKAKLVDNGTFDEIKGYFYERKIANYFFALQGIPFEHKKNFLKLIAESFADDINNGGLETSKFVDIRKKWRILEIYRDYERYFYTTYLPEWFKVSIVVPVHNAQDTIDETLKSILNQTLREIEVILVENGSTDNTLEIINEYATKDVRVKVISIGESNAGHARNVGMDYAHSEYIIFLDADDVFDKNLLRLTYRKAINHKAEVVWVDSISKDQLSGRKIYHSRYSFAKNKFPKKLLFKFSEIKGNPYRAFNGWTWDKLFSLKYLRNHGFRFQEQQIANDGYFTYLSMTRANRIATIDKKLVTHIIHEKNGSLSSHDENFQDGYNMLIKVIDELNKEPFSSNYKENFILSSVTYLRWLLSEGFEKVENASKLFDLLVDKGLEKLGIAELDHNDFKGKEKLEIEYITSILQYDEGEYSLFKDDIADGLISRITPSVAPNRKKNRQSARIIFGQPSNIGDNTAVGLLSIVLENKIDNNVYASIDFIYMDHFDVVNKNTLNLSLYLQKQNGKIKGIVQQAAWEKSGEVFTENVYYSFIDNIFTIHVAYTERYTGFSVKINNSSTRDGYISFSKEVNTEGYLTEKLPKISDKLTKISNLVNLQRNDYDFISRSAYGKRAIFRVDGEKTQGIRLFSVELPKYAYNNVVMSVEFMNLLNNIPAKFDTFRLGIVLRPSKSGELELDVFQSEWLYRRSGLHENIYYYIRDNQLIVGARYSGLWTGYNYKITQIAGREYNEDFIIEELNDERIEGGLQKIPDSAVFVNGLLGK</sequence>
<gene>
    <name evidence="2" type="ORF">GU334_05680</name>
</gene>
<reference evidence="2 3" key="1">
    <citation type="submission" date="2019-12" db="EMBL/GenBank/DDBJ databases">
        <title>Whole genome sequences of Lactococcus raffinolactis strains isolated from sewage.</title>
        <authorList>
            <person name="Ybazeta G."/>
            <person name="Ross M."/>
            <person name="Brabant-Kirwan D."/>
            <person name="Saleh M."/>
            <person name="Dillon J.A."/>
            <person name="Splinter K."/>
            <person name="Nokhbeh R."/>
        </authorList>
    </citation>
    <scope>NUCLEOTIDE SEQUENCE [LARGE SCALE GENOMIC DNA]</scope>
    <source>
        <strain evidence="2 3">Lr_19_14</strain>
    </source>
</reference>
<dbReference type="SUPFAM" id="SSF53448">
    <property type="entry name" value="Nucleotide-diphospho-sugar transferases"/>
    <property type="match status" value="3"/>
</dbReference>
<dbReference type="EMBL" id="CP047628">
    <property type="protein sequence ID" value="QIW58426.1"/>
    <property type="molecule type" value="Genomic_DNA"/>
</dbReference>
<dbReference type="Pfam" id="PF00535">
    <property type="entry name" value="Glycos_transf_2"/>
    <property type="match status" value="2"/>
</dbReference>
<feature type="domain" description="Glycosyltransferase 2-like" evidence="1">
    <location>
        <begin position="621"/>
        <end position="764"/>
    </location>
</feature>
<dbReference type="CDD" id="cd04194">
    <property type="entry name" value="GT8_A4GalT_like"/>
    <property type="match status" value="1"/>
</dbReference>
<evidence type="ECO:0000313" key="2">
    <source>
        <dbReference type="EMBL" id="QIW58426.1"/>
    </source>
</evidence>
<dbReference type="PANTHER" id="PTHR22916">
    <property type="entry name" value="GLYCOSYLTRANSFERASE"/>
    <property type="match status" value="1"/>
</dbReference>
<dbReference type="GO" id="GO:0016758">
    <property type="term" value="F:hexosyltransferase activity"/>
    <property type="evidence" value="ECO:0007669"/>
    <property type="project" value="UniProtKB-ARBA"/>
</dbReference>
<dbReference type="Pfam" id="PF01501">
    <property type="entry name" value="Glyco_transf_8"/>
    <property type="match status" value="1"/>
</dbReference>
<protein>
    <submittedName>
        <fullName evidence="2">Glycosyltransferase</fullName>
    </submittedName>
</protein>
<evidence type="ECO:0000313" key="3">
    <source>
        <dbReference type="Proteomes" id="UP000501558"/>
    </source>
</evidence>
<organism evidence="2 3">
    <name type="scientific">Pseudolactococcus raffinolactis</name>
    <dbReference type="NCBI Taxonomy" id="1366"/>
    <lineage>
        <taxon>Bacteria</taxon>
        <taxon>Bacillati</taxon>
        <taxon>Bacillota</taxon>
        <taxon>Bacilli</taxon>
        <taxon>Lactobacillales</taxon>
        <taxon>Streptococcaceae</taxon>
        <taxon>Pseudolactococcus</taxon>
    </lineage>
</organism>
<dbReference type="Proteomes" id="UP000501558">
    <property type="component" value="Chromosome"/>
</dbReference>
<dbReference type="InterPro" id="IPR002495">
    <property type="entry name" value="Glyco_trans_8"/>
</dbReference>
<dbReference type="RefSeq" id="WP_167841320.1">
    <property type="nucleotide sequence ID" value="NZ_CP047628.1"/>
</dbReference>
<evidence type="ECO:0000259" key="1">
    <source>
        <dbReference type="Pfam" id="PF00535"/>
    </source>
</evidence>
<proteinExistence type="predicted"/>
<dbReference type="PANTHER" id="PTHR22916:SF3">
    <property type="entry name" value="UDP-GLCNAC:BETAGAL BETA-1,3-N-ACETYLGLUCOSAMINYLTRANSFERASE-LIKE PROTEIN 1"/>
    <property type="match status" value="1"/>
</dbReference>
<name>A0AAE6YN68_9LACT</name>
<dbReference type="Gene3D" id="3.90.550.10">
    <property type="entry name" value="Spore Coat Polysaccharide Biosynthesis Protein SpsA, Chain A"/>
    <property type="match status" value="3"/>
</dbReference>
<dbReference type="InterPro" id="IPR001173">
    <property type="entry name" value="Glyco_trans_2-like"/>
</dbReference>